<dbReference type="EMBL" id="JAPDFW010000018">
    <property type="protein sequence ID" value="KAJ5079984.1"/>
    <property type="molecule type" value="Genomic_DNA"/>
</dbReference>
<evidence type="ECO:0000256" key="3">
    <source>
        <dbReference type="SAM" id="Coils"/>
    </source>
</evidence>
<protein>
    <submittedName>
        <fullName evidence="5">Pep-cterm sorting domain-containing protein</fullName>
    </submittedName>
</protein>
<keyword evidence="3" id="KW-0175">Coiled coil</keyword>
<keyword evidence="1" id="KW-0880">Kelch repeat</keyword>
<evidence type="ECO:0000256" key="2">
    <source>
        <dbReference type="ARBA" id="ARBA00022737"/>
    </source>
</evidence>
<dbReference type="Proteomes" id="UP001149090">
    <property type="component" value="Unassembled WGS sequence"/>
</dbReference>
<dbReference type="PANTHER" id="PTHR45632:SF3">
    <property type="entry name" value="KELCH-LIKE PROTEIN 32"/>
    <property type="match status" value="1"/>
</dbReference>
<comment type="caution">
    <text evidence="5">The sequence shown here is derived from an EMBL/GenBank/DDBJ whole genome shotgun (WGS) entry which is preliminary data.</text>
</comment>
<evidence type="ECO:0000313" key="6">
    <source>
        <dbReference type="Proteomes" id="UP001149090"/>
    </source>
</evidence>
<dbReference type="Pfam" id="PF00651">
    <property type="entry name" value="BTB"/>
    <property type="match status" value="1"/>
</dbReference>
<keyword evidence="6" id="KW-1185">Reference proteome</keyword>
<name>A0A9Q0LWT1_ANAIG</name>
<sequence length="405" mass="48426">MFPSSILFPILNYFYSGKIEINLENAIQILIFSSKYLIDDLIEFCSHFIKKNFKFDTIVDILKLSDSMNINQLLNYSYKFISKNFDKFIKTSLILELEENHLNSILSNHDIQINEFKLFQSIIKWGKHKLNINQKKSIQKLEKEEKEKLQDQISNIIQKIRFIDFSKQELKDTLKQELIPNQISQQLIQFQKIQNENEKDEDEKELKKFIEKKEKENSNLFIFKPRFRFESTITQKKEHIKKLKKWINDDEFFYKMKLRYSAKRDGFDCKKWHSKCDNKGKTLIIIKATSDNYRNSNNGSIIDPNAFIFSLRNDITKRKPKKFPIKKRQEKYAIYYDPKNGPSFGDDIYFKYGLSSGDSNFGISYKLPDGIQSETDESYGYFIRYYDEDTGMNDWNTEEIETYFI</sequence>
<dbReference type="OrthoDB" id="624345at2759"/>
<evidence type="ECO:0000313" key="5">
    <source>
        <dbReference type="EMBL" id="KAJ5079984.1"/>
    </source>
</evidence>
<dbReference type="OMA" id="CNTHREM"/>
<evidence type="ECO:0000256" key="1">
    <source>
        <dbReference type="ARBA" id="ARBA00022441"/>
    </source>
</evidence>
<organism evidence="5 6">
    <name type="scientific">Anaeramoeba ignava</name>
    <name type="common">Anaerobic marine amoeba</name>
    <dbReference type="NCBI Taxonomy" id="1746090"/>
    <lineage>
        <taxon>Eukaryota</taxon>
        <taxon>Metamonada</taxon>
        <taxon>Anaeramoebidae</taxon>
        <taxon>Anaeramoeba</taxon>
    </lineage>
</organism>
<dbReference type="InterPro" id="IPR006571">
    <property type="entry name" value="TLDc_dom"/>
</dbReference>
<feature type="domain" description="BACK" evidence="4">
    <location>
        <begin position="58"/>
        <end position="175"/>
    </location>
</feature>
<dbReference type="Pfam" id="PF07707">
    <property type="entry name" value="BACK"/>
    <property type="match status" value="1"/>
</dbReference>
<dbReference type="SMART" id="SM00875">
    <property type="entry name" value="BACK"/>
    <property type="match status" value="1"/>
</dbReference>
<reference evidence="5" key="1">
    <citation type="submission" date="2022-10" db="EMBL/GenBank/DDBJ databases">
        <title>Novel sulphate-reducing endosymbionts in the free-living metamonad Anaeramoeba.</title>
        <authorList>
            <person name="Jerlstrom-Hultqvist J."/>
            <person name="Cepicka I."/>
            <person name="Gallot-Lavallee L."/>
            <person name="Salas-Leiva D."/>
            <person name="Curtis B.A."/>
            <person name="Zahonova K."/>
            <person name="Pipaliya S."/>
            <person name="Dacks J."/>
            <person name="Roger A.J."/>
        </authorList>
    </citation>
    <scope>NUCLEOTIDE SEQUENCE</scope>
    <source>
        <strain evidence="5">BMAN</strain>
    </source>
</reference>
<feature type="coiled-coil region" evidence="3">
    <location>
        <begin position="183"/>
        <end position="219"/>
    </location>
</feature>
<dbReference type="AlphaFoldDB" id="A0A9Q0LWT1"/>
<accession>A0A9Q0LWT1</accession>
<dbReference type="InterPro" id="IPR011333">
    <property type="entry name" value="SKP1/BTB/POZ_sf"/>
</dbReference>
<proteinExistence type="predicted"/>
<dbReference type="Pfam" id="PF07534">
    <property type="entry name" value="TLD"/>
    <property type="match status" value="1"/>
</dbReference>
<dbReference type="PANTHER" id="PTHR45632">
    <property type="entry name" value="LD33804P"/>
    <property type="match status" value="1"/>
</dbReference>
<dbReference type="Gene3D" id="1.25.40.420">
    <property type="match status" value="1"/>
</dbReference>
<dbReference type="SUPFAM" id="SSF54695">
    <property type="entry name" value="POZ domain"/>
    <property type="match status" value="1"/>
</dbReference>
<dbReference type="Gene3D" id="3.30.710.10">
    <property type="entry name" value="Potassium Channel Kv1.1, Chain A"/>
    <property type="match status" value="1"/>
</dbReference>
<dbReference type="InterPro" id="IPR000210">
    <property type="entry name" value="BTB/POZ_dom"/>
</dbReference>
<keyword evidence="2" id="KW-0677">Repeat</keyword>
<evidence type="ECO:0000259" key="4">
    <source>
        <dbReference type="SMART" id="SM00875"/>
    </source>
</evidence>
<dbReference type="InterPro" id="IPR011705">
    <property type="entry name" value="BACK"/>
</dbReference>
<feature type="coiled-coil region" evidence="3">
    <location>
        <begin position="127"/>
        <end position="159"/>
    </location>
</feature>
<gene>
    <name evidence="5" type="ORF">M0811_14263</name>
</gene>